<proteinExistence type="predicted"/>
<gene>
    <name evidence="1" type="ORF">HPB47_016142</name>
</gene>
<dbReference type="EMBL" id="JABSTQ010004834">
    <property type="protein sequence ID" value="KAG0440874.1"/>
    <property type="molecule type" value="Genomic_DNA"/>
</dbReference>
<accession>A0AC60QSV5</accession>
<protein>
    <submittedName>
        <fullName evidence="1">Uncharacterized protein</fullName>
    </submittedName>
</protein>
<keyword evidence="2" id="KW-1185">Reference proteome</keyword>
<organism evidence="1 2">
    <name type="scientific">Ixodes persulcatus</name>
    <name type="common">Taiga tick</name>
    <dbReference type="NCBI Taxonomy" id="34615"/>
    <lineage>
        <taxon>Eukaryota</taxon>
        <taxon>Metazoa</taxon>
        <taxon>Ecdysozoa</taxon>
        <taxon>Arthropoda</taxon>
        <taxon>Chelicerata</taxon>
        <taxon>Arachnida</taxon>
        <taxon>Acari</taxon>
        <taxon>Parasitiformes</taxon>
        <taxon>Ixodida</taxon>
        <taxon>Ixodoidea</taxon>
        <taxon>Ixodidae</taxon>
        <taxon>Ixodinae</taxon>
        <taxon>Ixodes</taxon>
    </lineage>
</organism>
<reference evidence="1 2" key="1">
    <citation type="journal article" date="2020" name="Cell">
        <title>Large-Scale Comparative Analyses of Tick Genomes Elucidate Their Genetic Diversity and Vector Capacities.</title>
        <authorList>
            <consortium name="Tick Genome and Microbiome Consortium (TIGMIC)"/>
            <person name="Jia N."/>
            <person name="Wang J."/>
            <person name="Shi W."/>
            <person name="Du L."/>
            <person name="Sun Y."/>
            <person name="Zhan W."/>
            <person name="Jiang J.F."/>
            <person name="Wang Q."/>
            <person name="Zhang B."/>
            <person name="Ji P."/>
            <person name="Bell-Sakyi L."/>
            <person name="Cui X.M."/>
            <person name="Yuan T.T."/>
            <person name="Jiang B.G."/>
            <person name="Yang W.F."/>
            <person name="Lam T.T."/>
            <person name="Chang Q.C."/>
            <person name="Ding S.J."/>
            <person name="Wang X.J."/>
            <person name="Zhu J.G."/>
            <person name="Ruan X.D."/>
            <person name="Zhao L."/>
            <person name="Wei J.T."/>
            <person name="Ye R.Z."/>
            <person name="Que T.C."/>
            <person name="Du C.H."/>
            <person name="Zhou Y.H."/>
            <person name="Cheng J.X."/>
            <person name="Dai P.F."/>
            <person name="Guo W.B."/>
            <person name="Han X.H."/>
            <person name="Huang E.J."/>
            <person name="Li L.F."/>
            <person name="Wei W."/>
            <person name="Gao Y.C."/>
            <person name="Liu J.Z."/>
            <person name="Shao H.Z."/>
            <person name="Wang X."/>
            <person name="Wang C.C."/>
            <person name="Yang T.C."/>
            <person name="Huo Q.B."/>
            <person name="Li W."/>
            <person name="Chen H.Y."/>
            <person name="Chen S.E."/>
            <person name="Zhou L.G."/>
            <person name="Ni X.B."/>
            <person name="Tian J.H."/>
            <person name="Sheng Y."/>
            <person name="Liu T."/>
            <person name="Pan Y.S."/>
            <person name="Xia L.Y."/>
            <person name="Li J."/>
            <person name="Zhao F."/>
            <person name="Cao W.C."/>
        </authorList>
    </citation>
    <scope>NUCLEOTIDE SEQUENCE [LARGE SCALE GENOMIC DNA]</scope>
    <source>
        <strain evidence="1">Iper-2018</strain>
    </source>
</reference>
<sequence length="702" mass="77053">MGRPRALLGKGDRLRKERRHTQQCEWVRNRRKAAVASTSTASSASDSLAKEHITRLESCRREQNQRCKGRRRANATDDDRATEAKRKREARLALRRLHSTPTEQFPGASSERVCGEPVWHHVRRVRPTLGRQKLARLNAREFASLIIDILSEAKRRHLGSQHCGPSSLSDDEPLYDSVASDEENSQSFQGECCPCSVQTAQLWEQLSQLERSQATLRHEVEALRAGHRSPARAAAPRAPPPPAPSPTPGPDAVWAVVPCKRRLRQLLGAPAGKVGGPQGQLASTLPCATPDNGASGTRGGKDGKEVVRKGEEKQRERREMNDDAASYNAASPNEPPPQPFVLSISPPRSSDATPTSFFSVCKMKPKLAKKRQALSLKTKQSIAKGAESGMKNSSVAAKYNVADTTVSTVWKDREQVRKQLQQDSAGPMLQAKARSFGHLFEHEGFNPLNRWIRRFKDRHGISCKVISGESGEVDDISIQAGAIDMITASWWQVKAATIQKCFRNAGFVREALDLEDADRRSDAIDEAIGTDDMWSNLVENHSVPANDTFQNYVEEDDDDSVMREEATADQAIVAAVRGSGASPPEDELDGDEESTPEVSSKDALEFLQKLKVHCEQNPPDEVLANSDPVNAEAGNENDESGDDSTKKSVSAGTALAVAETFRDYFAGAERVGLGQNLFPPALRRNRAGDREDVPYAVRTVAN</sequence>
<name>A0AC60QSV5_IXOPE</name>
<dbReference type="Proteomes" id="UP000805193">
    <property type="component" value="Unassembled WGS sequence"/>
</dbReference>
<evidence type="ECO:0000313" key="1">
    <source>
        <dbReference type="EMBL" id="KAG0440874.1"/>
    </source>
</evidence>
<comment type="caution">
    <text evidence="1">The sequence shown here is derived from an EMBL/GenBank/DDBJ whole genome shotgun (WGS) entry which is preliminary data.</text>
</comment>
<evidence type="ECO:0000313" key="2">
    <source>
        <dbReference type="Proteomes" id="UP000805193"/>
    </source>
</evidence>